<reference evidence="3" key="1">
    <citation type="submission" date="2021-01" db="EMBL/GenBank/DDBJ databases">
        <authorList>
            <person name="Corre E."/>
            <person name="Pelletier E."/>
            <person name="Niang G."/>
            <person name="Scheremetjew M."/>
            <person name="Finn R."/>
            <person name="Kale V."/>
            <person name="Holt S."/>
            <person name="Cochrane G."/>
            <person name="Meng A."/>
            <person name="Brown T."/>
            <person name="Cohen L."/>
        </authorList>
    </citation>
    <scope>NUCLEOTIDE SEQUENCE</scope>
    <source>
        <strain evidence="3">NIES-381</strain>
    </source>
</reference>
<feature type="transmembrane region" description="Helical" evidence="2">
    <location>
        <begin position="94"/>
        <end position="113"/>
    </location>
</feature>
<accession>A0A7S1JEL6</accession>
<proteinExistence type="predicted"/>
<protein>
    <submittedName>
        <fullName evidence="3">Uncharacterized protein</fullName>
    </submittedName>
</protein>
<dbReference type="EMBL" id="HBGA01144152">
    <property type="protein sequence ID" value="CAD9041599.1"/>
    <property type="molecule type" value="Transcribed_RNA"/>
</dbReference>
<dbReference type="AlphaFoldDB" id="A0A7S1JEL6"/>
<evidence type="ECO:0000313" key="3">
    <source>
        <dbReference type="EMBL" id="CAD9041599.1"/>
    </source>
</evidence>
<name>A0A7S1JEL6_9EUGL</name>
<sequence>MLVMPVRVTPLRRLNLWRLHGLASSPNNVRLSLCFFSTRAQKAVNGPVNVSPNNPPTAPPRAHELPQDAQEDLDAIDKAWLRVYKYYSENGFKFYLYVLLVYVVLQMLFQMGATRNREQRIADVDHEL</sequence>
<keyword evidence="2" id="KW-0472">Membrane</keyword>
<evidence type="ECO:0000256" key="1">
    <source>
        <dbReference type="SAM" id="MobiDB-lite"/>
    </source>
</evidence>
<organism evidence="3">
    <name type="scientific">Eutreptiella gymnastica</name>
    <dbReference type="NCBI Taxonomy" id="73025"/>
    <lineage>
        <taxon>Eukaryota</taxon>
        <taxon>Discoba</taxon>
        <taxon>Euglenozoa</taxon>
        <taxon>Euglenida</taxon>
        <taxon>Spirocuta</taxon>
        <taxon>Euglenophyceae</taxon>
        <taxon>Eutreptiales</taxon>
        <taxon>Eutreptiaceae</taxon>
        <taxon>Eutreptiella</taxon>
    </lineage>
</organism>
<keyword evidence="2" id="KW-1133">Transmembrane helix</keyword>
<feature type="region of interest" description="Disordered" evidence="1">
    <location>
        <begin position="46"/>
        <end position="66"/>
    </location>
</feature>
<keyword evidence="2" id="KW-0812">Transmembrane</keyword>
<evidence type="ECO:0000256" key="2">
    <source>
        <dbReference type="SAM" id="Phobius"/>
    </source>
</evidence>
<gene>
    <name evidence="3" type="ORF">EGYM00392_LOCUS52774</name>
</gene>